<evidence type="ECO:0000256" key="5">
    <source>
        <dbReference type="ARBA" id="ARBA00009463"/>
    </source>
</evidence>
<evidence type="ECO:0000256" key="8">
    <source>
        <dbReference type="ARBA" id="ARBA00023002"/>
    </source>
</evidence>
<feature type="domain" description="3-hydroxyacyl-CoA dehydrogenase C-terminal" evidence="14">
    <location>
        <begin position="302"/>
        <end position="383"/>
    </location>
</feature>
<dbReference type="InterPro" id="IPR008927">
    <property type="entry name" value="6-PGluconate_DH-like_C_sf"/>
</dbReference>
<dbReference type="FunFam" id="3.40.50.720:FF:000009">
    <property type="entry name" value="Fatty oxidation complex, alpha subunit"/>
    <property type="match status" value="1"/>
</dbReference>
<dbReference type="Proteomes" id="UP001597052">
    <property type="component" value="Unassembled WGS sequence"/>
</dbReference>
<dbReference type="GO" id="GO:0003857">
    <property type="term" value="F:(3S)-3-hydroxyacyl-CoA dehydrogenase (NAD+) activity"/>
    <property type="evidence" value="ECO:0007669"/>
    <property type="project" value="UniProtKB-ARBA"/>
</dbReference>
<comment type="similarity">
    <text evidence="3">In the central section; belongs to the 3-hydroxyacyl-CoA dehydrogenase family.</text>
</comment>
<evidence type="ECO:0000256" key="13">
    <source>
        <dbReference type="RuleBase" id="RU003707"/>
    </source>
</evidence>
<evidence type="ECO:0000256" key="9">
    <source>
        <dbReference type="ARBA" id="ARBA00023027"/>
    </source>
</evidence>
<dbReference type="SUPFAM" id="SSF48179">
    <property type="entry name" value="6-phosphogluconate dehydrogenase C-terminal domain-like"/>
    <property type="match status" value="2"/>
</dbReference>
<evidence type="ECO:0000256" key="12">
    <source>
        <dbReference type="ARBA" id="ARBA00023268"/>
    </source>
</evidence>
<evidence type="ECO:0000313" key="16">
    <source>
        <dbReference type="EMBL" id="MFD1641841.1"/>
    </source>
</evidence>
<protein>
    <recommendedName>
        <fullName evidence="6">enoyl-CoA hydratase</fullName>
        <ecNumber evidence="6">4.2.1.17</ecNumber>
    </recommendedName>
</protein>
<comment type="similarity">
    <text evidence="4">In the N-terminal section; belongs to the enoyl-CoA hydratase/isomerase family.</text>
</comment>
<comment type="pathway">
    <text evidence="1">Lipid metabolism; fatty acid beta-oxidation.</text>
</comment>
<comment type="similarity">
    <text evidence="5">Belongs to the 3-hydroxyacyl-CoA dehydrogenase family.</text>
</comment>
<evidence type="ECO:0000256" key="1">
    <source>
        <dbReference type="ARBA" id="ARBA00005005"/>
    </source>
</evidence>
<keyword evidence="7" id="KW-0276">Fatty acid metabolism</keyword>
<evidence type="ECO:0000256" key="7">
    <source>
        <dbReference type="ARBA" id="ARBA00022832"/>
    </source>
</evidence>
<keyword evidence="10" id="KW-0443">Lipid metabolism</keyword>
<sequence length="655" mass="70547">MEFADVTTVSVLGAGNMGHGIAEVAALAGYEVTLRDINEELVQEGYEAIEWSLNKLAENDRLSDEEAAAARDRIEPVVEMEAAVGEADVIIEVVPEVMDIKTDVFSEVTEHAPDHAIFVTNTSSLSITDLSEATDRPEQFCGMHFFNPPVRMELVEVIAGDHTSEETLALVEELAEAMAKTPVRVHKDSPGFIVNRVLIPLLNEAAWLVEEGTATIAEVDATAKFDMGLPMGAFELADQIGIDVSYHVLEYLHETLGEAYRPCPLLAEKVEADAVGKKAGEGFYTYDDGGIEIPPDAGRQEIADRLLALMANEVAGLIDGGVADAEAIDRAMQLGAGFPDGPATMADSRGLEPLVAVLDERFDSTDEPRYDAVDRLRELAAEDRGFYPPGDAGDSMDFETIQVDREERIGHITLDRPDQLNTISAELLEELSAAIEELDADSEVRCLLLSGVGDRAFCAGADVSRMTGDPDPIEITELSRTGQQTFGQLEACDTPVVAAIDGFCLGGGMELATVADLRIASERAEFGQPEHNLGLLPGWGGTQRLSHLIGESRAKEIIFTGDRFDAATMADYGFLAEVVDSEDLDAAAMELAEKLAAGPPIAQQFTKRAMLAGRDDTDAGLEIEAQAFGLLMATDDLQEGLRAFMNDDEPEFTGE</sequence>
<reference evidence="16 17" key="1">
    <citation type="journal article" date="2019" name="Int. J. Syst. Evol. Microbiol.">
        <title>The Global Catalogue of Microorganisms (GCM) 10K type strain sequencing project: providing services to taxonomists for standard genome sequencing and annotation.</title>
        <authorList>
            <consortium name="The Broad Institute Genomics Platform"/>
            <consortium name="The Broad Institute Genome Sequencing Center for Infectious Disease"/>
            <person name="Wu L."/>
            <person name="Ma J."/>
        </authorList>
    </citation>
    <scope>NUCLEOTIDE SEQUENCE [LARGE SCALE GENOMIC DNA]</scope>
    <source>
        <strain evidence="16 17">CGMCC 1.10593</strain>
    </source>
</reference>
<dbReference type="PANTHER" id="PTHR43612:SF3">
    <property type="entry name" value="TRIFUNCTIONAL ENZYME SUBUNIT ALPHA, MITOCHONDRIAL"/>
    <property type="match status" value="1"/>
</dbReference>
<organism evidence="16 17">
    <name type="scientific">Halohasta litorea</name>
    <dbReference type="NCBI Taxonomy" id="869891"/>
    <lineage>
        <taxon>Archaea</taxon>
        <taxon>Methanobacteriati</taxon>
        <taxon>Methanobacteriota</taxon>
        <taxon>Stenosarchaea group</taxon>
        <taxon>Halobacteria</taxon>
        <taxon>Halobacteriales</taxon>
        <taxon>Haloferacaceae</taxon>
        <taxon>Halohasta</taxon>
    </lineage>
</organism>
<feature type="domain" description="3-hydroxyacyl-CoA dehydrogenase C-terminal" evidence="14">
    <location>
        <begin position="191"/>
        <end position="286"/>
    </location>
</feature>
<dbReference type="Gene3D" id="3.40.50.720">
    <property type="entry name" value="NAD(P)-binding Rossmann-like Domain"/>
    <property type="match status" value="1"/>
</dbReference>
<keyword evidence="12" id="KW-0511">Multifunctional enzyme</keyword>
<keyword evidence="11" id="KW-0456">Lyase</keyword>
<dbReference type="InterPro" id="IPR018376">
    <property type="entry name" value="Enoyl-CoA_hyd/isom_CS"/>
</dbReference>
<keyword evidence="9" id="KW-0520">NAD</keyword>
<dbReference type="PROSITE" id="PS00067">
    <property type="entry name" value="3HCDH"/>
    <property type="match status" value="1"/>
</dbReference>
<dbReference type="SUPFAM" id="SSF51735">
    <property type="entry name" value="NAD(P)-binding Rossmann-fold domains"/>
    <property type="match status" value="1"/>
</dbReference>
<dbReference type="Pfam" id="PF02737">
    <property type="entry name" value="3HCDH_N"/>
    <property type="match status" value="1"/>
</dbReference>
<evidence type="ECO:0000256" key="4">
    <source>
        <dbReference type="ARBA" id="ARBA00008750"/>
    </source>
</evidence>
<evidence type="ECO:0000259" key="15">
    <source>
        <dbReference type="Pfam" id="PF02737"/>
    </source>
</evidence>
<comment type="caution">
    <text evidence="16">The sequence shown here is derived from an EMBL/GenBank/DDBJ whole genome shotgun (WGS) entry which is preliminary data.</text>
</comment>
<accession>A0ABD6D6H4</accession>
<evidence type="ECO:0000256" key="6">
    <source>
        <dbReference type="ARBA" id="ARBA00012076"/>
    </source>
</evidence>
<dbReference type="InterPro" id="IPR006108">
    <property type="entry name" value="3HC_DH_C"/>
</dbReference>
<dbReference type="FunFam" id="3.90.226.10:FF:000009">
    <property type="entry name" value="Carnitinyl-CoA dehydratase"/>
    <property type="match status" value="1"/>
</dbReference>
<dbReference type="InterPro" id="IPR001753">
    <property type="entry name" value="Enoyl-CoA_hydra/iso"/>
</dbReference>
<keyword evidence="17" id="KW-1185">Reference proteome</keyword>
<evidence type="ECO:0000256" key="11">
    <source>
        <dbReference type="ARBA" id="ARBA00023239"/>
    </source>
</evidence>
<dbReference type="EC" id="4.2.1.17" evidence="6"/>
<dbReference type="InterPro" id="IPR029045">
    <property type="entry name" value="ClpP/crotonase-like_dom_sf"/>
</dbReference>
<evidence type="ECO:0000256" key="10">
    <source>
        <dbReference type="ARBA" id="ARBA00023098"/>
    </source>
</evidence>
<evidence type="ECO:0000256" key="2">
    <source>
        <dbReference type="ARBA" id="ARBA00005254"/>
    </source>
</evidence>
<gene>
    <name evidence="16" type="ORF">ACFSBW_08140</name>
</gene>
<dbReference type="RefSeq" id="WP_256395778.1">
    <property type="nucleotide sequence ID" value="NZ_JANHDJ010000002.1"/>
</dbReference>
<dbReference type="InterPro" id="IPR006180">
    <property type="entry name" value="3-OHacyl-CoA_DH_CS"/>
</dbReference>
<comment type="similarity">
    <text evidence="2 13">Belongs to the enoyl-CoA hydratase/isomerase family.</text>
</comment>
<evidence type="ECO:0000256" key="3">
    <source>
        <dbReference type="ARBA" id="ARBA00007005"/>
    </source>
</evidence>
<dbReference type="Pfam" id="PF00378">
    <property type="entry name" value="ECH_1"/>
    <property type="match status" value="1"/>
</dbReference>
<dbReference type="Gene3D" id="1.10.1040.10">
    <property type="entry name" value="N-(1-d-carboxylethyl)-l-norvaline Dehydrogenase, domain 2"/>
    <property type="match status" value="2"/>
</dbReference>
<dbReference type="InterPro" id="IPR013328">
    <property type="entry name" value="6PGD_dom2"/>
</dbReference>
<dbReference type="Gene3D" id="3.90.226.10">
    <property type="entry name" value="2-enoyl-CoA Hydratase, Chain A, domain 1"/>
    <property type="match status" value="1"/>
</dbReference>
<evidence type="ECO:0000313" key="17">
    <source>
        <dbReference type="Proteomes" id="UP001597052"/>
    </source>
</evidence>
<dbReference type="CDD" id="cd06558">
    <property type="entry name" value="crotonase-like"/>
    <property type="match status" value="1"/>
</dbReference>
<dbReference type="InterPro" id="IPR050136">
    <property type="entry name" value="FA_oxidation_alpha_subunit"/>
</dbReference>
<dbReference type="GO" id="GO:0006635">
    <property type="term" value="P:fatty acid beta-oxidation"/>
    <property type="evidence" value="ECO:0007669"/>
    <property type="project" value="UniProtKB-ARBA"/>
</dbReference>
<dbReference type="InterPro" id="IPR036291">
    <property type="entry name" value="NAD(P)-bd_dom_sf"/>
</dbReference>
<dbReference type="EMBL" id="JBHUDM010000002">
    <property type="protein sequence ID" value="MFD1641841.1"/>
    <property type="molecule type" value="Genomic_DNA"/>
</dbReference>
<dbReference type="AlphaFoldDB" id="A0ABD6D6H4"/>
<evidence type="ECO:0000259" key="14">
    <source>
        <dbReference type="Pfam" id="PF00725"/>
    </source>
</evidence>
<feature type="domain" description="3-hydroxyacyl-CoA dehydrogenase NAD binding" evidence="15">
    <location>
        <begin position="8"/>
        <end position="188"/>
    </location>
</feature>
<dbReference type="PROSITE" id="PS00166">
    <property type="entry name" value="ENOYL_COA_HYDRATASE"/>
    <property type="match status" value="1"/>
</dbReference>
<dbReference type="SUPFAM" id="SSF52096">
    <property type="entry name" value="ClpP/crotonase"/>
    <property type="match status" value="1"/>
</dbReference>
<dbReference type="Pfam" id="PF00725">
    <property type="entry name" value="3HCDH"/>
    <property type="match status" value="2"/>
</dbReference>
<dbReference type="InterPro" id="IPR006176">
    <property type="entry name" value="3-OHacyl-CoA_DH_NAD-bd"/>
</dbReference>
<dbReference type="GO" id="GO:0004300">
    <property type="term" value="F:enoyl-CoA hydratase activity"/>
    <property type="evidence" value="ECO:0007669"/>
    <property type="project" value="UniProtKB-EC"/>
</dbReference>
<name>A0ABD6D6H4_9EURY</name>
<dbReference type="PANTHER" id="PTHR43612">
    <property type="entry name" value="TRIFUNCTIONAL ENZYME SUBUNIT ALPHA"/>
    <property type="match status" value="1"/>
</dbReference>
<keyword evidence="8" id="KW-0560">Oxidoreductase</keyword>
<proteinExistence type="inferred from homology"/>